<evidence type="ECO:0000256" key="3">
    <source>
        <dbReference type="ARBA" id="ARBA00022737"/>
    </source>
</evidence>
<dbReference type="HAMAP" id="MF_01008">
    <property type="entry name" value="MraZ"/>
    <property type="match status" value="1"/>
</dbReference>
<organism evidence="9 10">
    <name type="scientific">Micavibrio aeruginosavorus</name>
    <dbReference type="NCBI Taxonomy" id="349221"/>
    <lineage>
        <taxon>Bacteria</taxon>
        <taxon>Pseudomonadati</taxon>
        <taxon>Bdellovibrionota</taxon>
        <taxon>Bdellovibrionia</taxon>
        <taxon>Bdellovibrionales</taxon>
        <taxon>Pseudobdellovibrionaceae</taxon>
        <taxon>Micavibrio</taxon>
    </lineage>
</organism>
<evidence type="ECO:0000259" key="8">
    <source>
        <dbReference type="PROSITE" id="PS51740"/>
    </source>
</evidence>
<dbReference type="GO" id="GO:0009295">
    <property type="term" value="C:nucleoid"/>
    <property type="evidence" value="ECO:0007669"/>
    <property type="project" value="UniProtKB-SubCell"/>
</dbReference>
<keyword evidence="3" id="KW-0677">Repeat</keyword>
<keyword evidence="2 7" id="KW-0963">Cytoplasm</keyword>
<protein>
    <recommendedName>
        <fullName evidence="1 7">Transcriptional regulator MraZ</fullName>
    </recommendedName>
</protein>
<keyword evidence="6 7" id="KW-0804">Transcription</keyword>
<dbReference type="InterPro" id="IPR035642">
    <property type="entry name" value="MraZ_N"/>
</dbReference>
<dbReference type="CDD" id="cd16320">
    <property type="entry name" value="MraZ_N"/>
    <property type="match status" value="1"/>
</dbReference>
<keyword evidence="5 7" id="KW-0238">DNA-binding</keyword>
<evidence type="ECO:0000256" key="6">
    <source>
        <dbReference type="ARBA" id="ARBA00023163"/>
    </source>
</evidence>
<evidence type="ECO:0000256" key="7">
    <source>
        <dbReference type="HAMAP-Rule" id="MF_01008"/>
    </source>
</evidence>
<keyword evidence="4 7" id="KW-0805">Transcription regulation</keyword>
<dbReference type="GO" id="GO:0000976">
    <property type="term" value="F:transcription cis-regulatory region binding"/>
    <property type="evidence" value="ECO:0007669"/>
    <property type="project" value="TreeGrafter"/>
</dbReference>
<dbReference type="InterPro" id="IPR035644">
    <property type="entry name" value="MraZ_C"/>
</dbReference>
<dbReference type="GO" id="GO:0005737">
    <property type="term" value="C:cytoplasm"/>
    <property type="evidence" value="ECO:0007669"/>
    <property type="project" value="UniProtKB-UniRule"/>
</dbReference>
<reference evidence="9 10" key="1">
    <citation type="submission" date="2020-07" db="EMBL/GenBank/DDBJ databases">
        <title>Huge and variable diversity of episymbiotic CPR bacteria and DPANN archaea in groundwater ecosystems.</title>
        <authorList>
            <person name="He C.Y."/>
            <person name="Keren R."/>
            <person name="Whittaker M."/>
            <person name="Farag I.F."/>
            <person name="Doudna J."/>
            <person name="Cate J.H.D."/>
            <person name="Banfield J.F."/>
        </authorList>
    </citation>
    <scope>NUCLEOTIDE SEQUENCE [LARGE SCALE GENOMIC DNA]</scope>
    <source>
        <strain evidence="9">NC_groundwater_70_Ag_B-0.1um_54_66</strain>
    </source>
</reference>
<feature type="domain" description="SpoVT-AbrB" evidence="8">
    <location>
        <begin position="83"/>
        <end position="126"/>
    </location>
</feature>
<dbReference type="PROSITE" id="PS51740">
    <property type="entry name" value="SPOVT_ABRB"/>
    <property type="match status" value="2"/>
</dbReference>
<evidence type="ECO:0000313" key="9">
    <source>
        <dbReference type="EMBL" id="QQG36081.1"/>
    </source>
</evidence>
<dbReference type="GO" id="GO:0003700">
    <property type="term" value="F:DNA-binding transcription factor activity"/>
    <property type="evidence" value="ECO:0007669"/>
    <property type="project" value="UniProtKB-UniRule"/>
</dbReference>
<evidence type="ECO:0000256" key="4">
    <source>
        <dbReference type="ARBA" id="ARBA00023015"/>
    </source>
</evidence>
<comment type="similarity">
    <text evidence="7">Belongs to the MraZ family.</text>
</comment>
<dbReference type="AlphaFoldDB" id="A0A7T5UHK2"/>
<dbReference type="SUPFAM" id="SSF89447">
    <property type="entry name" value="AbrB/MazE/MraZ-like"/>
    <property type="match status" value="1"/>
</dbReference>
<proteinExistence type="inferred from homology"/>
<sequence>MALFLSTYANKVDRKGRVSVPAPFRTALAAQSFAGIVLFRSGTHACLEGFPYAAMEELAARLDHYDLFSAAQDDLATTIFAEAVQVPFDPEGRVVIAEPLLRHAAIEDHALFVGMGRKFQIWNPPLYEIRREEARRQVRDQGLTLPRIAGEAA</sequence>
<dbReference type="PANTHER" id="PTHR34701:SF1">
    <property type="entry name" value="TRANSCRIPTIONAL REGULATOR MRAZ"/>
    <property type="match status" value="1"/>
</dbReference>
<dbReference type="PANTHER" id="PTHR34701">
    <property type="entry name" value="TRANSCRIPTIONAL REGULATOR MRAZ"/>
    <property type="match status" value="1"/>
</dbReference>
<dbReference type="CDD" id="cd16321">
    <property type="entry name" value="MraZ_C"/>
    <property type="match status" value="1"/>
</dbReference>
<dbReference type="Gene3D" id="3.40.1550.20">
    <property type="entry name" value="Transcriptional regulator MraZ domain"/>
    <property type="match status" value="1"/>
</dbReference>
<evidence type="ECO:0000256" key="2">
    <source>
        <dbReference type="ARBA" id="ARBA00022490"/>
    </source>
</evidence>
<dbReference type="Proteomes" id="UP000595362">
    <property type="component" value="Chromosome"/>
</dbReference>
<comment type="subunit">
    <text evidence="7">Forms oligomers.</text>
</comment>
<comment type="subcellular location">
    <subcellularLocation>
        <location evidence="7">Cytoplasm</location>
        <location evidence="7">Nucleoid</location>
    </subcellularLocation>
</comment>
<evidence type="ECO:0000256" key="5">
    <source>
        <dbReference type="ARBA" id="ARBA00023125"/>
    </source>
</evidence>
<dbReference type="InterPro" id="IPR007159">
    <property type="entry name" value="SpoVT-AbrB_dom"/>
</dbReference>
<gene>
    <name evidence="7" type="primary">mraZ</name>
    <name evidence="9" type="ORF">HYS17_11405</name>
</gene>
<dbReference type="EMBL" id="CP066681">
    <property type="protein sequence ID" value="QQG36081.1"/>
    <property type="molecule type" value="Genomic_DNA"/>
</dbReference>
<name>A0A7T5UHK2_9BACT</name>
<dbReference type="InterPro" id="IPR038619">
    <property type="entry name" value="MraZ_sf"/>
</dbReference>
<dbReference type="Pfam" id="PF02381">
    <property type="entry name" value="MraZ"/>
    <property type="match status" value="2"/>
</dbReference>
<accession>A0A7T5UHK2</accession>
<evidence type="ECO:0000256" key="1">
    <source>
        <dbReference type="ARBA" id="ARBA00013860"/>
    </source>
</evidence>
<dbReference type="InterPro" id="IPR037914">
    <property type="entry name" value="SpoVT-AbrB_sf"/>
</dbReference>
<dbReference type="InterPro" id="IPR020603">
    <property type="entry name" value="MraZ_dom"/>
</dbReference>
<dbReference type="GO" id="GO:2000143">
    <property type="term" value="P:negative regulation of DNA-templated transcription initiation"/>
    <property type="evidence" value="ECO:0007669"/>
    <property type="project" value="TreeGrafter"/>
</dbReference>
<feature type="domain" description="SpoVT-AbrB" evidence="8">
    <location>
        <begin position="7"/>
        <end position="54"/>
    </location>
</feature>
<dbReference type="InterPro" id="IPR003444">
    <property type="entry name" value="MraZ"/>
</dbReference>
<evidence type="ECO:0000313" key="10">
    <source>
        <dbReference type="Proteomes" id="UP000595362"/>
    </source>
</evidence>